<protein>
    <submittedName>
        <fullName evidence="1">Uncharacterized protein</fullName>
    </submittedName>
</protein>
<keyword evidence="2" id="KW-1185">Reference proteome</keyword>
<reference evidence="1 2" key="1">
    <citation type="submission" date="2020-07" db="EMBL/GenBank/DDBJ databases">
        <title>Taxonomic proposal: Crassvirales, a new order of highly abundant and diverse bacterial viruses.</title>
        <authorList>
            <person name="Shkoporov A.N."/>
            <person name="Stockdale S.R."/>
            <person name="Guerin E."/>
            <person name="Ross R.P."/>
            <person name="Hill C."/>
        </authorList>
    </citation>
    <scope>NUCLEOTIDE SEQUENCE [LARGE SCALE GENOMIC DNA]</scope>
</reference>
<sequence length="237" mass="26810">MKIRIGNDICARVTILLQGYDVVNIQSIKACIINKTKKAEIENDWKNKSRFIGRFPIEPFTDEYLPTAYDINSSGYPLYFATVPHRYNGFGVYPDWTHLFPKAELNVTEYMAQVRRTNDPNIIDVLFPASALLYTGEYKIILVLGVYSPGYNQNNIRTISVDYDNAFELVSSTEDADAGSSAIITIDGINDPSFWDSPEDIYTNSGEYKSGYLNLNLTNGNKVNVDMSSIDKWYEGD</sequence>
<name>A0A7M1RU61_9CAUD</name>
<organism evidence="1 2">
    <name type="scientific">uncultured phage cr272_1</name>
    <dbReference type="NCBI Taxonomy" id="2772094"/>
    <lineage>
        <taxon>Viruses</taxon>
        <taxon>Duplodnaviria</taxon>
        <taxon>Heunggongvirae</taxon>
        <taxon>Uroviricota</taxon>
        <taxon>Caudoviricetes</taxon>
        <taxon>Crassvirales</taxon>
        <taxon>Suoliviridae</taxon>
        <taxon>Oafivirinae</taxon>
        <taxon>Buhlduvirus</taxon>
        <taxon>Buhlduvirus porcinus</taxon>
    </lineage>
</organism>
<dbReference type="Proteomes" id="UP000594103">
    <property type="component" value="Segment"/>
</dbReference>
<accession>A0A7M1RU61</accession>
<dbReference type="RefSeq" id="YP_010113466.1">
    <property type="nucleotide sequence ID" value="NC_055903.1"/>
</dbReference>
<proteinExistence type="predicted"/>
<evidence type="ECO:0000313" key="2">
    <source>
        <dbReference type="Proteomes" id="UP000594103"/>
    </source>
</evidence>
<dbReference type="EMBL" id="MT774410">
    <property type="protein sequence ID" value="QOR57826.1"/>
    <property type="molecule type" value="Genomic_DNA"/>
</dbReference>
<evidence type="ECO:0000313" key="1">
    <source>
        <dbReference type="EMBL" id="QOR57826.1"/>
    </source>
</evidence>
<dbReference type="GeneID" id="65131991"/>
<dbReference type="KEGG" id="vg:65131991"/>